<evidence type="ECO:0000313" key="9">
    <source>
        <dbReference type="EMBL" id="CDI83690.1"/>
    </source>
</evidence>
<dbReference type="Gene3D" id="3.40.50.11270">
    <property type="match status" value="1"/>
</dbReference>
<dbReference type="GeneID" id="25272286"/>
<dbReference type="VEuPathDB" id="ToxoDB:EAH_00042160"/>
<keyword evidence="4" id="KW-0408">Iron</keyword>
<dbReference type="PANTHER" id="PTHR30426:SF0">
    <property type="entry name" value="4-HYDROXY-3-METHYLBUT-2-ENYL DIPHOSPHATE REDUCTASE"/>
    <property type="match status" value="1"/>
</dbReference>
<accession>U6GU44</accession>
<dbReference type="RefSeq" id="XP_013247214.1">
    <property type="nucleotide sequence ID" value="XM_013391760.1"/>
</dbReference>
<dbReference type="AlphaFoldDB" id="U6GU44"/>
<gene>
    <name evidence="9" type="ORF">EAH_00042160</name>
</gene>
<name>U6GU44_EIMAC</name>
<keyword evidence="3" id="KW-0479">Metal-binding</keyword>
<reference evidence="9" key="1">
    <citation type="submission" date="2013-10" db="EMBL/GenBank/DDBJ databases">
        <title>Genomic analysis of the causative agents of coccidiosis in chickens.</title>
        <authorList>
            <person name="Reid A.J."/>
            <person name="Blake D."/>
            <person name="Billington K."/>
            <person name="Browne H."/>
            <person name="Dunn M."/>
            <person name="Hung S."/>
            <person name="Kawahara F."/>
            <person name="Miranda-Saavedra D."/>
            <person name="Mourier T."/>
            <person name="Nagra H."/>
            <person name="Otto T.D."/>
            <person name="Rawlings N."/>
            <person name="Sanchez A."/>
            <person name="Sanders M."/>
            <person name="Subramaniam C."/>
            <person name="Tay Y."/>
            <person name="Dear P."/>
            <person name="Doerig C."/>
            <person name="Gruber A."/>
            <person name="Parkinson J."/>
            <person name="Shirley M."/>
            <person name="Wan K.L."/>
            <person name="Berriman M."/>
            <person name="Tomley F."/>
            <person name="Pain A."/>
        </authorList>
    </citation>
    <scope>NUCLEOTIDE SEQUENCE</scope>
    <source>
        <strain evidence="9">Houghton</strain>
    </source>
</reference>
<protein>
    <recommendedName>
        <fullName evidence="7">4-hydroxy-3-methylbut-2-enyl diphosphate reductase</fullName>
        <ecNumber evidence="7">1.17.7.4</ecNumber>
    </recommendedName>
</protein>
<dbReference type="Proteomes" id="UP000018050">
    <property type="component" value="Unassembled WGS sequence"/>
</dbReference>
<comment type="similarity">
    <text evidence="6">Belongs to the IspH family.</text>
</comment>
<evidence type="ECO:0000313" key="10">
    <source>
        <dbReference type="Proteomes" id="UP000018050"/>
    </source>
</evidence>
<evidence type="ECO:0000256" key="3">
    <source>
        <dbReference type="ARBA" id="ARBA00022723"/>
    </source>
</evidence>
<sequence>MKPEAFNSPELRLLSPSSLLFFFLFLFCLLPSSSEAFSLHSSSHFSLNNVHPNKGFKFSPLFFSPLHAQQQQRPAFILESSTRMHAAETQPVQEAAGPAASAAPAEAAAEESAAAAKRFGAAPLAAAVFAEAELGAAAAVAAADAAAAAAEPAAPGPVALIAAPRGFCEGVSRAVGTVEKALEIYGPPVYVNHQIVHNEFVCKQLE</sequence>
<dbReference type="OrthoDB" id="412776at2759"/>
<dbReference type="GO" id="GO:0051745">
    <property type="term" value="F:4-hydroxy-3-methylbut-2-enyl diphosphate reductase activity"/>
    <property type="evidence" value="ECO:0007669"/>
    <property type="project" value="UniProtKB-EC"/>
</dbReference>
<evidence type="ECO:0000256" key="4">
    <source>
        <dbReference type="ARBA" id="ARBA00023004"/>
    </source>
</evidence>
<evidence type="ECO:0000256" key="2">
    <source>
        <dbReference type="ARBA" id="ARBA00022485"/>
    </source>
</evidence>
<evidence type="ECO:0000256" key="5">
    <source>
        <dbReference type="ARBA" id="ARBA00023014"/>
    </source>
</evidence>
<reference evidence="9" key="2">
    <citation type="submission" date="2013-10" db="EMBL/GenBank/DDBJ databases">
        <authorList>
            <person name="Aslett M."/>
        </authorList>
    </citation>
    <scope>NUCLEOTIDE SEQUENCE</scope>
    <source>
        <strain evidence="9">Houghton</strain>
    </source>
</reference>
<keyword evidence="8" id="KW-0732">Signal</keyword>
<comment type="cofactor">
    <cofactor evidence="1">
        <name>[4Fe-4S] cluster</name>
        <dbReference type="ChEBI" id="CHEBI:49883"/>
    </cofactor>
</comment>
<proteinExistence type="inferred from homology"/>
<feature type="non-terminal residue" evidence="9">
    <location>
        <position position="206"/>
    </location>
</feature>
<dbReference type="GO" id="GO:0046872">
    <property type="term" value="F:metal ion binding"/>
    <property type="evidence" value="ECO:0007669"/>
    <property type="project" value="UniProtKB-KW"/>
</dbReference>
<evidence type="ECO:0000256" key="7">
    <source>
        <dbReference type="ARBA" id="ARBA00047177"/>
    </source>
</evidence>
<evidence type="ECO:0000256" key="1">
    <source>
        <dbReference type="ARBA" id="ARBA00001966"/>
    </source>
</evidence>
<organism evidence="9 10">
    <name type="scientific">Eimeria acervulina</name>
    <name type="common">Coccidian parasite</name>
    <dbReference type="NCBI Taxonomy" id="5801"/>
    <lineage>
        <taxon>Eukaryota</taxon>
        <taxon>Sar</taxon>
        <taxon>Alveolata</taxon>
        <taxon>Apicomplexa</taxon>
        <taxon>Conoidasida</taxon>
        <taxon>Coccidia</taxon>
        <taxon>Eucoccidiorida</taxon>
        <taxon>Eimeriorina</taxon>
        <taxon>Eimeriidae</taxon>
        <taxon>Eimeria</taxon>
    </lineage>
</organism>
<dbReference type="InterPro" id="IPR003451">
    <property type="entry name" value="LytB/IspH"/>
</dbReference>
<keyword evidence="5" id="KW-0411">Iron-sulfur</keyword>
<feature type="signal peptide" evidence="8">
    <location>
        <begin position="1"/>
        <end position="36"/>
    </location>
</feature>
<dbReference type="GO" id="GO:0019288">
    <property type="term" value="P:isopentenyl diphosphate biosynthetic process, methylerythritol 4-phosphate pathway"/>
    <property type="evidence" value="ECO:0007669"/>
    <property type="project" value="InterPro"/>
</dbReference>
<dbReference type="Pfam" id="PF02401">
    <property type="entry name" value="LYTB"/>
    <property type="match status" value="1"/>
</dbReference>
<dbReference type="GO" id="GO:0050992">
    <property type="term" value="P:dimethylallyl diphosphate biosynthetic process"/>
    <property type="evidence" value="ECO:0007669"/>
    <property type="project" value="InterPro"/>
</dbReference>
<keyword evidence="10" id="KW-1185">Reference proteome</keyword>
<dbReference type="EMBL" id="HG673468">
    <property type="protein sequence ID" value="CDI83690.1"/>
    <property type="molecule type" value="Genomic_DNA"/>
</dbReference>
<evidence type="ECO:0000256" key="8">
    <source>
        <dbReference type="SAM" id="SignalP"/>
    </source>
</evidence>
<dbReference type="GO" id="GO:0051539">
    <property type="term" value="F:4 iron, 4 sulfur cluster binding"/>
    <property type="evidence" value="ECO:0007669"/>
    <property type="project" value="UniProtKB-KW"/>
</dbReference>
<keyword evidence="2" id="KW-0004">4Fe-4S</keyword>
<dbReference type="PANTHER" id="PTHR30426">
    <property type="entry name" value="4-HYDROXY-3-METHYLBUT-2-ENYL DIPHOSPHATE REDUCTASE"/>
    <property type="match status" value="1"/>
</dbReference>
<dbReference type="EC" id="1.17.7.4" evidence="7"/>
<evidence type="ECO:0000256" key="6">
    <source>
        <dbReference type="ARBA" id="ARBA00046335"/>
    </source>
</evidence>
<feature type="chain" id="PRO_5004671629" description="4-hydroxy-3-methylbut-2-enyl diphosphate reductase" evidence="8">
    <location>
        <begin position="37"/>
        <end position="206"/>
    </location>
</feature>